<keyword evidence="2" id="KW-0472">Membrane</keyword>
<feature type="region of interest" description="Disordered" evidence="1">
    <location>
        <begin position="135"/>
        <end position="170"/>
    </location>
</feature>
<feature type="compositionally biased region" description="Polar residues" evidence="1">
    <location>
        <begin position="459"/>
        <end position="478"/>
    </location>
</feature>
<keyword evidence="2" id="KW-0812">Transmembrane</keyword>
<keyword evidence="2" id="KW-1133">Transmembrane helix</keyword>
<comment type="caution">
    <text evidence="4">The sequence shown here is derived from an EMBL/GenBank/DDBJ whole genome shotgun (WGS) entry which is preliminary data.</text>
</comment>
<feature type="region of interest" description="Disordered" evidence="1">
    <location>
        <begin position="48"/>
        <end position="97"/>
    </location>
</feature>
<evidence type="ECO:0000313" key="5">
    <source>
        <dbReference type="Proteomes" id="UP000324767"/>
    </source>
</evidence>
<evidence type="ECO:0000313" key="4">
    <source>
        <dbReference type="EMBL" id="KAA6410878.1"/>
    </source>
</evidence>
<evidence type="ECO:0000256" key="3">
    <source>
        <dbReference type="SAM" id="SignalP"/>
    </source>
</evidence>
<feature type="compositionally biased region" description="Low complexity" evidence="1">
    <location>
        <begin position="370"/>
        <end position="383"/>
    </location>
</feature>
<keyword evidence="3" id="KW-0732">Signal</keyword>
<sequence>MQRQLLLSAAFALVGASGAMGQSTETNPLNSFIGAAASALSQLNSNLAAESTSSPTSSSTSATATPTSSSSSAANTAAPNAAATSSPSAAPAPSSGSAIHHRNTIIIAVCVVVGVLLLGLIIGALLCCLARRRRRRRTTTPVQDDEIAGWRSGQPSTSGGSYGRVPSTEHHPLGPAMAMLEEPSMLHHPAYRPDNPFSQQSAIHPENPFVPVPPSPRRAPDSRDGLIGGIVPAAAAGAVVAGPLSQRRAPNSREGLTDGTVPGAPPFVEPRTERQRMRSFGSQSHGRSEVDLSQGHHLVAAPTQSTTEHRITPFALIGQPYDDTHVRVLQGEAPSAELRSSLNSRDPVGNYDTAPKVPGRSPRRATFADSTYSSTDGSTSVSGSGSGSGEDWRHTQMGTVNTGTVPWEHGPHRYSNSPLPSMHNSPASMQAPPILWTGAERKYSASSRASTGAAPWAERSSQSPRPSFSGTPRQSQGGTPRRLRFSDFPETEPMHNQRYSQGVGEAL</sequence>
<dbReference type="EMBL" id="VXIT01000008">
    <property type="protein sequence ID" value="KAA6410878.1"/>
    <property type="molecule type" value="Genomic_DNA"/>
</dbReference>
<feature type="chain" id="PRO_5024327533" evidence="3">
    <location>
        <begin position="22"/>
        <end position="507"/>
    </location>
</feature>
<organism evidence="4 5">
    <name type="scientific">Lasallia pustulata</name>
    <dbReference type="NCBI Taxonomy" id="136370"/>
    <lineage>
        <taxon>Eukaryota</taxon>
        <taxon>Fungi</taxon>
        <taxon>Dikarya</taxon>
        <taxon>Ascomycota</taxon>
        <taxon>Pezizomycotina</taxon>
        <taxon>Lecanoromycetes</taxon>
        <taxon>OSLEUM clade</taxon>
        <taxon>Umbilicariomycetidae</taxon>
        <taxon>Umbilicariales</taxon>
        <taxon>Umbilicariaceae</taxon>
        <taxon>Lasallia</taxon>
    </lineage>
</organism>
<dbReference type="Proteomes" id="UP000324767">
    <property type="component" value="Unassembled WGS sequence"/>
</dbReference>
<gene>
    <name evidence="4" type="ORF">FRX48_05188</name>
</gene>
<feature type="region of interest" description="Disordered" evidence="1">
    <location>
        <begin position="337"/>
        <end position="431"/>
    </location>
</feature>
<feature type="transmembrane region" description="Helical" evidence="2">
    <location>
        <begin position="225"/>
        <end position="244"/>
    </location>
</feature>
<dbReference type="AlphaFoldDB" id="A0A5M8PQB9"/>
<accession>A0A5M8PQB9</accession>
<feature type="compositionally biased region" description="Basic and acidic residues" evidence="1">
    <location>
        <begin position="484"/>
        <end position="495"/>
    </location>
</feature>
<reference evidence="4 5" key="1">
    <citation type="submission" date="2019-09" db="EMBL/GenBank/DDBJ databases">
        <title>The hologenome of the rock-dwelling lichen Lasallia pustulata.</title>
        <authorList>
            <person name="Greshake Tzovaras B."/>
            <person name="Segers F."/>
            <person name="Bicker A."/>
            <person name="Dal Grande F."/>
            <person name="Otte J."/>
            <person name="Hankeln T."/>
            <person name="Schmitt I."/>
            <person name="Ebersberger I."/>
        </authorList>
    </citation>
    <scope>NUCLEOTIDE SEQUENCE [LARGE SCALE GENOMIC DNA]</scope>
    <source>
        <strain evidence="4">A1-1</strain>
    </source>
</reference>
<feature type="transmembrane region" description="Helical" evidence="2">
    <location>
        <begin position="105"/>
        <end position="129"/>
    </location>
</feature>
<evidence type="ECO:0000256" key="2">
    <source>
        <dbReference type="SAM" id="Phobius"/>
    </source>
</evidence>
<name>A0A5M8PQB9_9LECA</name>
<dbReference type="OrthoDB" id="4120617at2759"/>
<feature type="region of interest" description="Disordered" evidence="1">
    <location>
        <begin position="242"/>
        <end position="292"/>
    </location>
</feature>
<protein>
    <submittedName>
        <fullName evidence="4">Uncharacterized protein</fullName>
    </submittedName>
</protein>
<feature type="signal peptide" evidence="3">
    <location>
        <begin position="1"/>
        <end position="21"/>
    </location>
</feature>
<feature type="region of interest" description="Disordered" evidence="1">
    <location>
        <begin position="446"/>
        <end position="507"/>
    </location>
</feature>
<feature type="compositionally biased region" description="Polar residues" evidence="1">
    <location>
        <begin position="414"/>
        <end position="428"/>
    </location>
</feature>
<evidence type="ECO:0000256" key="1">
    <source>
        <dbReference type="SAM" id="MobiDB-lite"/>
    </source>
</evidence>
<proteinExistence type="predicted"/>